<name>A0A6J7FCX0_9ZZZZ</name>
<sequence length="118" mass="11720">MTFNVDGVGGPSAGLTLTMGLIDKLTPGDLTAGKVIAGTGTIKPDGTVGPIGGIRQKLAGASATQAKLFLMPASHCKEAAGHVPAGLTVTPVKNLAQAMAAVQKWTTGQTVPACPSLQ</sequence>
<dbReference type="GO" id="GO:0030163">
    <property type="term" value="P:protein catabolic process"/>
    <property type="evidence" value="ECO:0007669"/>
    <property type="project" value="InterPro"/>
</dbReference>
<evidence type="ECO:0000313" key="2">
    <source>
        <dbReference type="EMBL" id="CAB4891344.1"/>
    </source>
</evidence>
<reference evidence="2" key="1">
    <citation type="submission" date="2020-05" db="EMBL/GenBank/DDBJ databases">
        <authorList>
            <person name="Chiriac C."/>
            <person name="Salcher M."/>
            <person name="Ghai R."/>
            <person name="Kavagutti S V."/>
        </authorList>
    </citation>
    <scope>NUCLEOTIDE SEQUENCE</scope>
</reference>
<dbReference type="GO" id="GO:0004252">
    <property type="term" value="F:serine-type endopeptidase activity"/>
    <property type="evidence" value="ECO:0007669"/>
    <property type="project" value="InterPro"/>
</dbReference>
<dbReference type="PANTHER" id="PTHR10046">
    <property type="entry name" value="ATP DEPENDENT LON PROTEASE FAMILY MEMBER"/>
    <property type="match status" value="1"/>
</dbReference>
<accession>A0A6J7FCX0</accession>
<dbReference type="InterPro" id="IPR027065">
    <property type="entry name" value="Lon_Prtase"/>
</dbReference>
<dbReference type="GO" id="GO:0006508">
    <property type="term" value="P:proteolysis"/>
    <property type="evidence" value="ECO:0007669"/>
    <property type="project" value="InterPro"/>
</dbReference>
<protein>
    <submittedName>
        <fullName evidence="2">Unannotated protein</fullName>
    </submittedName>
</protein>
<dbReference type="GO" id="GO:0005524">
    <property type="term" value="F:ATP binding"/>
    <property type="evidence" value="ECO:0007669"/>
    <property type="project" value="InterPro"/>
</dbReference>
<dbReference type="AlphaFoldDB" id="A0A6J7FCX0"/>
<dbReference type="InterPro" id="IPR020568">
    <property type="entry name" value="Ribosomal_Su5_D2-typ_SF"/>
</dbReference>
<dbReference type="EMBL" id="CAFBMC010000013">
    <property type="protein sequence ID" value="CAB4891344.1"/>
    <property type="molecule type" value="Genomic_DNA"/>
</dbReference>
<feature type="domain" description="Lon proteolytic" evidence="1">
    <location>
        <begin position="1"/>
        <end position="105"/>
    </location>
</feature>
<proteinExistence type="predicted"/>
<dbReference type="InterPro" id="IPR014721">
    <property type="entry name" value="Ribsml_uS5_D2-typ_fold_subgr"/>
</dbReference>
<gene>
    <name evidence="2" type="ORF">UFOPK3495_00392</name>
</gene>
<dbReference type="Pfam" id="PF05362">
    <property type="entry name" value="Lon_C"/>
    <property type="match status" value="1"/>
</dbReference>
<dbReference type="GO" id="GO:0004176">
    <property type="term" value="F:ATP-dependent peptidase activity"/>
    <property type="evidence" value="ECO:0007669"/>
    <property type="project" value="InterPro"/>
</dbReference>
<dbReference type="Gene3D" id="3.30.230.10">
    <property type="match status" value="1"/>
</dbReference>
<dbReference type="PROSITE" id="PS51786">
    <property type="entry name" value="LON_PROTEOLYTIC"/>
    <property type="match status" value="1"/>
</dbReference>
<dbReference type="SUPFAM" id="SSF54211">
    <property type="entry name" value="Ribosomal protein S5 domain 2-like"/>
    <property type="match status" value="1"/>
</dbReference>
<evidence type="ECO:0000259" key="1">
    <source>
        <dbReference type="PROSITE" id="PS51786"/>
    </source>
</evidence>
<dbReference type="InterPro" id="IPR008269">
    <property type="entry name" value="Lon_proteolytic"/>
</dbReference>
<organism evidence="2">
    <name type="scientific">freshwater metagenome</name>
    <dbReference type="NCBI Taxonomy" id="449393"/>
    <lineage>
        <taxon>unclassified sequences</taxon>
        <taxon>metagenomes</taxon>
        <taxon>ecological metagenomes</taxon>
    </lineage>
</organism>